<protein>
    <submittedName>
        <fullName evidence="9">Sodium:solute symporter</fullName>
    </submittedName>
</protein>
<dbReference type="PANTHER" id="PTHR48086">
    <property type="entry name" value="SODIUM/PROLINE SYMPORTER-RELATED"/>
    <property type="match status" value="1"/>
</dbReference>
<comment type="similarity">
    <text evidence="2 7">Belongs to the sodium:solute symporter (SSF) (TC 2.A.21) family.</text>
</comment>
<feature type="transmembrane region" description="Helical" evidence="8">
    <location>
        <begin position="262"/>
        <end position="284"/>
    </location>
</feature>
<proteinExistence type="inferred from homology"/>
<evidence type="ECO:0000313" key="10">
    <source>
        <dbReference type="Proteomes" id="UP001589836"/>
    </source>
</evidence>
<keyword evidence="5 8" id="KW-1133">Transmembrane helix</keyword>
<feature type="transmembrane region" description="Helical" evidence="8">
    <location>
        <begin position="156"/>
        <end position="179"/>
    </location>
</feature>
<evidence type="ECO:0000256" key="6">
    <source>
        <dbReference type="ARBA" id="ARBA00023136"/>
    </source>
</evidence>
<dbReference type="Gene3D" id="1.20.1730.10">
    <property type="entry name" value="Sodium/glucose cotransporter"/>
    <property type="match status" value="1"/>
</dbReference>
<evidence type="ECO:0000256" key="5">
    <source>
        <dbReference type="ARBA" id="ARBA00022989"/>
    </source>
</evidence>
<accession>A0ABV6LQK1</accession>
<keyword evidence="10" id="KW-1185">Reference proteome</keyword>
<feature type="transmembrane region" description="Helical" evidence="8">
    <location>
        <begin position="227"/>
        <end position="250"/>
    </location>
</feature>
<dbReference type="PROSITE" id="PS50283">
    <property type="entry name" value="NA_SOLUT_SYMP_3"/>
    <property type="match status" value="1"/>
</dbReference>
<keyword evidence="4 8" id="KW-0812">Transmembrane</keyword>
<keyword evidence="3" id="KW-0813">Transport</keyword>
<organism evidence="9 10">
    <name type="scientific">Pontibacillus salicampi</name>
    <dbReference type="NCBI Taxonomy" id="1449801"/>
    <lineage>
        <taxon>Bacteria</taxon>
        <taxon>Bacillati</taxon>
        <taxon>Bacillota</taxon>
        <taxon>Bacilli</taxon>
        <taxon>Bacillales</taxon>
        <taxon>Bacillaceae</taxon>
        <taxon>Pontibacillus</taxon>
    </lineage>
</organism>
<evidence type="ECO:0000313" key="9">
    <source>
        <dbReference type="EMBL" id="MFC0524692.1"/>
    </source>
</evidence>
<evidence type="ECO:0000256" key="7">
    <source>
        <dbReference type="RuleBase" id="RU362091"/>
    </source>
</evidence>
<feature type="transmembrane region" description="Helical" evidence="8">
    <location>
        <begin position="296"/>
        <end position="322"/>
    </location>
</feature>
<feature type="transmembrane region" description="Helical" evidence="8">
    <location>
        <begin position="6"/>
        <end position="24"/>
    </location>
</feature>
<dbReference type="RefSeq" id="WP_377348928.1">
    <property type="nucleotide sequence ID" value="NZ_JBHLTP010000011.1"/>
</dbReference>
<dbReference type="CDD" id="cd10322">
    <property type="entry name" value="SLC5sbd"/>
    <property type="match status" value="1"/>
</dbReference>
<sequence length="476" mass="50890">MDNVLYIVSLFTFLVVMLLVGFLASKKQKTAEDFYVGGRKFSTFTTTATQIASVFGGGLMIAHVGLGYQYGFAEFIYVGVAVSLGLVLLAVLVAKWLREQNFFTTADWMCHTYGESKSLRSITSIVSILVSLGWWVSQPIAAGKIINVLTGIPLNWGIVIAAAIVVIYTMSGGIIAVAYTDVAQFVLMFIGIFIIFPFAIIQAGGFGEIFNSVPPENLTFTAPGEKVVWGWVLAVLPGHLVIQVLHQRIYSAKSTSAARRGLLYSAMACVIAGVWASLLGMALYTINPNIADGEMVIPWALTNLLPTAIGAIMLGAIVAAVISTADSAIHSATTSITRDFYQVIINPGATDKEILTFTKYTISVLGVLGVVIGIYMPSVLGVLVLGYTLTTSGLLFPLFLGHYWSRMTKEGAIAGMIAGVSTALIQSLSTTIADIFMIPAIGTGLAASFIAMVTVSFLTKPRTTLTNEKPNEKMQV</sequence>
<feature type="transmembrane region" description="Helical" evidence="8">
    <location>
        <begin position="44"/>
        <end position="63"/>
    </location>
</feature>
<feature type="transmembrane region" description="Helical" evidence="8">
    <location>
        <begin position="186"/>
        <end position="207"/>
    </location>
</feature>
<feature type="transmembrane region" description="Helical" evidence="8">
    <location>
        <begin position="75"/>
        <end position="97"/>
    </location>
</feature>
<name>A0ABV6LQK1_9BACI</name>
<feature type="transmembrane region" description="Helical" evidence="8">
    <location>
        <begin position="357"/>
        <end position="376"/>
    </location>
</feature>
<comment type="subcellular location">
    <subcellularLocation>
        <location evidence="1">Membrane</location>
        <topology evidence="1">Multi-pass membrane protein</topology>
    </subcellularLocation>
</comment>
<feature type="transmembrane region" description="Helical" evidence="8">
    <location>
        <begin position="118"/>
        <end position="136"/>
    </location>
</feature>
<gene>
    <name evidence="9" type="ORF">ACFFGV_14030</name>
</gene>
<comment type="caution">
    <text evidence="9">The sequence shown here is derived from an EMBL/GenBank/DDBJ whole genome shotgun (WGS) entry which is preliminary data.</text>
</comment>
<reference evidence="9 10" key="1">
    <citation type="submission" date="2024-09" db="EMBL/GenBank/DDBJ databases">
        <authorList>
            <person name="Sun Q."/>
            <person name="Mori K."/>
        </authorList>
    </citation>
    <scope>NUCLEOTIDE SEQUENCE [LARGE SCALE GENOMIC DNA]</scope>
    <source>
        <strain evidence="9 10">NCAIM B.02529</strain>
    </source>
</reference>
<dbReference type="EMBL" id="JBHLTP010000011">
    <property type="protein sequence ID" value="MFC0524692.1"/>
    <property type="molecule type" value="Genomic_DNA"/>
</dbReference>
<evidence type="ECO:0000256" key="1">
    <source>
        <dbReference type="ARBA" id="ARBA00004141"/>
    </source>
</evidence>
<feature type="transmembrane region" description="Helical" evidence="8">
    <location>
        <begin position="412"/>
        <end position="429"/>
    </location>
</feature>
<evidence type="ECO:0000256" key="8">
    <source>
        <dbReference type="SAM" id="Phobius"/>
    </source>
</evidence>
<feature type="transmembrane region" description="Helical" evidence="8">
    <location>
        <begin position="382"/>
        <end position="400"/>
    </location>
</feature>
<evidence type="ECO:0000256" key="3">
    <source>
        <dbReference type="ARBA" id="ARBA00022448"/>
    </source>
</evidence>
<dbReference type="Proteomes" id="UP001589836">
    <property type="component" value="Unassembled WGS sequence"/>
</dbReference>
<dbReference type="InterPro" id="IPR038377">
    <property type="entry name" value="Na/Glc_symporter_sf"/>
</dbReference>
<dbReference type="InterPro" id="IPR001734">
    <property type="entry name" value="Na/solute_symporter"/>
</dbReference>
<dbReference type="PANTHER" id="PTHR48086:SF7">
    <property type="entry name" value="SODIUM-SOLUTE SYMPORTER-RELATED"/>
    <property type="match status" value="1"/>
</dbReference>
<evidence type="ECO:0000256" key="2">
    <source>
        <dbReference type="ARBA" id="ARBA00006434"/>
    </source>
</evidence>
<feature type="transmembrane region" description="Helical" evidence="8">
    <location>
        <begin position="435"/>
        <end position="459"/>
    </location>
</feature>
<keyword evidence="6 8" id="KW-0472">Membrane</keyword>
<dbReference type="InterPro" id="IPR050277">
    <property type="entry name" value="Sodium:Solute_Symporter"/>
</dbReference>
<evidence type="ECO:0000256" key="4">
    <source>
        <dbReference type="ARBA" id="ARBA00022692"/>
    </source>
</evidence>
<dbReference type="Pfam" id="PF00474">
    <property type="entry name" value="SSF"/>
    <property type="match status" value="1"/>
</dbReference>